<keyword evidence="4" id="KW-1185">Reference proteome</keyword>
<protein>
    <submittedName>
        <fullName evidence="3">Glycosyltransferase family 1 protein</fullName>
    </submittedName>
</protein>
<dbReference type="GO" id="GO:0016757">
    <property type="term" value="F:glycosyltransferase activity"/>
    <property type="evidence" value="ECO:0007669"/>
    <property type="project" value="InterPro"/>
</dbReference>
<dbReference type="Proteomes" id="UP000269097">
    <property type="component" value="Chromosome"/>
</dbReference>
<dbReference type="AlphaFoldDB" id="A0A3G3JX66"/>
<evidence type="ECO:0000313" key="3">
    <source>
        <dbReference type="EMBL" id="AYQ72441.1"/>
    </source>
</evidence>
<dbReference type="PANTHER" id="PTHR45947">
    <property type="entry name" value="SULFOQUINOVOSYL TRANSFERASE SQD2"/>
    <property type="match status" value="1"/>
</dbReference>
<feature type="domain" description="Glycosyl transferase family 1" evidence="1">
    <location>
        <begin position="166"/>
        <end position="335"/>
    </location>
</feature>
<dbReference type="InterPro" id="IPR028098">
    <property type="entry name" value="Glyco_trans_4-like_N"/>
</dbReference>
<evidence type="ECO:0000259" key="2">
    <source>
        <dbReference type="Pfam" id="PF13439"/>
    </source>
</evidence>
<evidence type="ECO:0000259" key="1">
    <source>
        <dbReference type="Pfam" id="PF00534"/>
    </source>
</evidence>
<dbReference type="Pfam" id="PF00534">
    <property type="entry name" value="Glycos_transf_1"/>
    <property type="match status" value="1"/>
</dbReference>
<dbReference type="SUPFAM" id="SSF53756">
    <property type="entry name" value="UDP-Glycosyltransferase/glycogen phosphorylase"/>
    <property type="match status" value="1"/>
</dbReference>
<dbReference type="Pfam" id="PF13439">
    <property type="entry name" value="Glyco_transf_4"/>
    <property type="match status" value="1"/>
</dbReference>
<proteinExistence type="predicted"/>
<organism evidence="3 4">
    <name type="scientific">Cohnella candidum</name>
    <dbReference type="NCBI Taxonomy" id="2674991"/>
    <lineage>
        <taxon>Bacteria</taxon>
        <taxon>Bacillati</taxon>
        <taxon>Bacillota</taxon>
        <taxon>Bacilli</taxon>
        <taxon>Bacillales</taxon>
        <taxon>Paenibacillaceae</taxon>
        <taxon>Cohnella</taxon>
    </lineage>
</organism>
<sequence>MKILMLISRLNIGGTEKYTLAISKILMARGIPIGVATEGGPLTAAYSAAGIKLHILPSRNKAAWLSSMLIKEKYELMHAHDSKSFTLAATLSNLRNIPFVVTVHGTYHDKSALLTAARKSKRMISVSPQLTNWLKRHQVPTEKIRTIPNGIELETFHPVKNPNSSRKGFGLPLSSKILLYAGRFSFDKYPIARIVVKVAEQIAKNDPQVIAVLMGPGTKRSYLVSLAAAVNRRIGRKAIIVRPPTSRIHEAYAAADIVVGTGRVALEAMACGKPVVAVGVAGYCGIVQPNLIDKMIQFHFGDHGAMNSVSTQRLNRDIRFLLGNPALAREWGEFGSQTVKKKFSNHNVVARLLQTYKEVTP</sequence>
<name>A0A3G3JX66_9BACL</name>
<dbReference type="KEGG" id="coh:EAV92_07580"/>
<keyword evidence="3" id="KW-0808">Transferase</keyword>
<gene>
    <name evidence="3" type="ORF">EAV92_07580</name>
</gene>
<dbReference type="InterPro" id="IPR050194">
    <property type="entry name" value="Glycosyltransferase_grp1"/>
</dbReference>
<dbReference type="RefSeq" id="WP_123040501.1">
    <property type="nucleotide sequence ID" value="NZ_CP033433.1"/>
</dbReference>
<feature type="domain" description="Glycosyltransferase subfamily 4-like N-terminal" evidence="2">
    <location>
        <begin position="12"/>
        <end position="154"/>
    </location>
</feature>
<dbReference type="Gene3D" id="3.40.50.2000">
    <property type="entry name" value="Glycogen Phosphorylase B"/>
    <property type="match status" value="2"/>
</dbReference>
<accession>A0A3G3JX66</accession>
<dbReference type="InterPro" id="IPR001296">
    <property type="entry name" value="Glyco_trans_1"/>
</dbReference>
<dbReference type="EMBL" id="CP033433">
    <property type="protein sequence ID" value="AYQ72441.1"/>
    <property type="molecule type" value="Genomic_DNA"/>
</dbReference>
<reference evidence="3 4" key="1">
    <citation type="submission" date="2018-10" db="EMBL/GenBank/DDBJ databases">
        <title>Genome Sequence of Cohnella sp.</title>
        <authorList>
            <person name="Srinivasan S."/>
            <person name="Kim M.K."/>
        </authorList>
    </citation>
    <scope>NUCLEOTIDE SEQUENCE [LARGE SCALE GENOMIC DNA]</scope>
    <source>
        <strain evidence="3 4">18JY8-7</strain>
    </source>
</reference>
<dbReference type="PANTHER" id="PTHR45947:SF3">
    <property type="entry name" value="SULFOQUINOVOSYL TRANSFERASE SQD2"/>
    <property type="match status" value="1"/>
</dbReference>
<evidence type="ECO:0000313" key="4">
    <source>
        <dbReference type="Proteomes" id="UP000269097"/>
    </source>
</evidence>